<dbReference type="RefSeq" id="WP_002892197.1">
    <property type="nucleotide sequence ID" value="NC_016845.1"/>
</dbReference>
<name>A0A0H3GJB1_KLEPH</name>
<dbReference type="STRING" id="1125630.KPHS_12070"/>
<protein>
    <submittedName>
        <fullName evidence="2">Uncharacterized protein</fullName>
    </submittedName>
</protein>
<dbReference type="KEGG" id="kpm:KPHS_12070"/>
<evidence type="ECO:0000313" key="3">
    <source>
        <dbReference type="Proteomes" id="UP000007841"/>
    </source>
</evidence>
<keyword evidence="3" id="KW-1185">Reference proteome</keyword>
<dbReference type="GeneID" id="11846205"/>
<evidence type="ECO:0000256" key="1">
    <source>
        <dbReference type="SAM" id="MobiDB-lite"/>
    </source>
</evidence>
<dbReference type="PATRIC" id="fig|1125630.4.peg.1172"/>
<dbReference type="RefSeq" id="YP_005225507.1">
    <property type="nucleotide sequence ID" value="NC_016845.1"/>
</dbReference>
<dbReference type="Proteomes" id="UP000007841">
    <property type="component" value="Chromosome"/>
</dbReference>
<dbReference type="EMBL" id="CP003200">
    <property type="protein sequence ID" value="AEW59905.1"/>
    <property type="molecule type" value="Genomic_DNA"/>
</dbReference>
<sequence>MQLADEKAQKGKWRGEIVEQADDTRVNGGQGCTLAAE</sequence>
<feature type="region of interest" description="Disordered" evidence="1">
    <location>
        <begin position="1"/>
        <end position="37"/>
    </location>
</feature>
<gene>
    <name evidence="2" type="ordered locus">KPHS_12070</name>
</gene>
<proteinExistence type="predicted"/>
<reference evidence="2 3" key="1">
    <citation type="journal article" date="2012" name="J. Bacteriol.">
        <title>Complete genome sequence of Klebsiella pneumoniae subsp. pneumoniae HS11286, a multidrug-resistant strain isolated from human sputum.</title>
        <authorList>
            <person name="Liu P."/>
            <person name="Li P."/>
            <person name="Jiang X."/>
            <person name="Bi D."/>
            <person name="Xie Y."/>
            <person name="Tai C."/>
            <person name="Deng Z."/>
            <person name="Rajakumar K."/>
            <person name="Ou H.Y."/>
        </authorList>
    </citation>
    <scope>NUCLEOTIDE SEQUENCE [LARGE SCALE GENOMIC DNA]</scope>
    <source>
        <strain evidence="2 3">HS11286</strain>
    </source>
</reference>
<organism evidence="2 3">
    <name type="scientific">Klebsiella pneumoniae subsp. pneumoniae (strain HS11286)</name>
    <dbReference type="NCBI Taxonomy" id="1125630"/>
    <lineage>
        <taxon>Bacteria</taxon>
        <taxon>Pseudomonadati</taxon>
        <taxon>Pseudomonadota</taxon>
        <taxon>Gammaproteobacteria</taxon>
        <taxon>Enterobacterales</taxon>
        <taxon>Enterobacteriaceae</taxon>
        <taxon>Klebsiella/Raoultella group</taxon>
        <taxon>Klebsiella</taxon>
        <taxon>Klebsiella pneumoniae complex</taxon>
    </lineage>
</organism>
<feature type="compositionally biased region" description="Basic and acidic residues" evidence="1">
    <location>
        <begin position="1"/>
        <end position="25"/>
    </location>
</feature>
<dbReference type="HOGENOM" id="CLU_3344725_0_0_6"/>
<evidence type="ECO:0000313" key="2">
    <source>
        <dbReference type="EMBL" id="AEW59905.1"/>
    </source>
</evidence>
<accession>A0A0H3GJB1</accession>
<dbReference type="AlphaFoldDB" id="A0A0H3GJB1"/>